<dbReference type="AlphaFoldDB" id="A0A6I4I3T4"/>
<evidence type="ECO:0000313" key="2">
    <source>
        <dbReference type="Proteomes" id="UP000434850"/>
    </source>
</evidence>
<evidence type="ECO:0000313" key="1">
    <source>
        <dbReference type="EMBL" id="MVN89711.1"/>
    </source>
</evidence>
<organism evidence="1 2">
    <name type="scientific">Mucilaginibacter aquatilis</name>
    <dbReference type="NCBI Taxonomy" id="1517760"/>
    <lineage>
        <taxon>Bacteria</taxon>
        <taxon>Pseudomonadati</taxon>
        <taxon>Bacteroidota</taxon>
        <taxon>Sphingobacteriia</taxon>
        <taxon>Sphingobacteriales</taxon>
        <taxon>Sphingobacteriaceae</taxon>
        <taxon>Mucilaginibacter</taxon>
    </lineage>
</organism>
<sequence length="92" mass="10533">MNAYQQKWINVLNSANIKDWKIKPLDDDAIVVDLPQGSSMDTIMENLPDVIATLSLDITIPGERLKFILRHNGEHREYILNPTDEDLNTSKK</sequence>
<accession>A0A6I4I3T4</accession>
<keyword evidence="2" id="KW-1185">Reference proteome</keyword>
<comment type="caution">
    <text evidence="1">The sequence shown here is derived from an EMBL/GenBank/DDBJ whole genome shotgun (WGS) entry which is preliminary data.</text>
</comment>
<gene>
    <name evidence="1" type="ORF">GO816_01090</name>
</gene>
<name>A0A6I4I3T4_9SPHI</name>
<dbReference type="EMBL" id="WQLA01000001">
    <property type="protein sequence ID" value="MVN89711.1"/>
    <property type="molecule type" value="Genomic_DNA"/>
</dbReference>
<dbReference type="RefSeq" id="WP_157539508.1">
    <property type="nucleotide sequence ID" value="NZ_WQLA01000001.1"/>
</dbReference>
<proteinExistence type="predicted"/>
<protein>
    <submittedName>
        <fullName evidence="1">Uncharacterized protein</fullName>
    </submittedName>
</protein>
<reference evidence="1 2" key="1">
    <citation type="submission" date="2019-12" db="EMBL/GenBank/DDBJ databases">
        <title>Mucilaginibacter sp. HME9299 genome sequencing and assembly.</title>
        <authorList>
            <person name="Kang H."/>
            <person name="Kim H."/>
            <person name="Joh K."/>
        </authorList>
    </citation>
    <scope>NUCLEOTIDE SEQUENCE [LARGE SCALE GENOMIC DNA]</scope>
    <source>
        <strain evidence="1 2">HME9299</strain>
    </source>
</reference>
<dbReference type="OrthoDB" id="797835at2"/>
<dbReference type="Proteomes" id="UP000434850">
    <property type="component" value="Unassembled WGS sequence"/>
</dbReference>